<protein>
    <submittedName>
        <fullName evidence="1">Uncharacterized protein</fullName>
    </submittedName>
</protein>
<proteinExistence type="predicted"/>
<organism evidence="1">
    <name type="scientific">Rhizophora mucronata</name>
    <name type="common">Asiatic mangrove</name>
    <dbReference type="NCBI Taxonomy" id="61149"/>
    <lineage>
        <taxon>Eukaryota</taxon>
        <taxon>Viridiplantae</taxon>
        <taxon>Streptophyta</taxon>
        <taxon>Embryophyta</taxon>
        <taxon>Tracheophyta</taxon>
        <taxon>Spermatophyta</taxon>
        <taxon>Magnoliopsida</taxon>
        <taxon>eudicotyledons</taxon>
        <taxon>Gunneridae</taxon>
        <taxon>Pentapetalae</taxon>
        <taxon>rosids</taxon>
        <taxon>fabids</taxon>
        <taxon>Malpighiales</taxon>
        <taxon>Rhizophoraceae</taxon>
        <taxon>Rhizophora</taxon>
    </lineage>
</organism>
<sequence>MVELLKLTKVHGFKFHKRQSKFFFCVSFIKEIVQLIREGLIIISKIYNSNSKSHLNFKLYNH</sequence>
<dbReference type="AlphaFoldDB" id="A0A2P2N657"/>
<name>A0A2P2N657_RHIMU</name>
<evidence type="ECO:0000313" key="1">
    <source>
        <dbReference type="EMBL" id="MBX37989.1"/>
    </source>
</evidence>
<accession>A0A2P2N657</accession>
<dbReference type="EMBL" id="GGEC01057505">
    <property type="protein sequence ID" value="MBX37989.1"/>
    <property type="molecule type" value="Transcribed_RNA"/>
</dbReference>
<reference evidence="1" key="1">
    <citation type="submission" date="2018-02" db="EMBL/GenBank/DDBJ databases">
        <title>Rhizophora mucronata_Transcriptome.</title>
        <authorList>
            <person name="Meera S.P."/>
            <person name="Sreeshan A."/>
            <person name="Augustine A."/>
        </authorList>
    </citation>
    <scope>NUCLEOTIDE SEQUENCE</scope>
    <source>
        <tissue evidence="1">Leaf</tissue>
    </source>
</reference>